<feature type="binding site" evidence="8">
    <location>
        <position position="204"/>
    </location>
    <ligand>
        <name>NAD(+)</name>
        <dbReference type="ChEBI" id="CHEBI:57540"/>
    </ligand>
</feature>
<evidence type="ECO:0000256" key="3">
    <source>
        <dbReference type="ARBA" id="ARBA00022741"/>
    </source>
</evidence>
<dbReference type="EC" id="2.7.1.23" evidence="8"/>
<dbReference type="Proteomes" id="UP000199170">
    <property type="component" value="Unassembled WGS sequence"/>
</dbReference>
<keyword evidence="3 8" id="KW-0547">Nucleotide-binding</keyword>
<feature type="binding site" evidence="8">
    <location>
        <position position="169"/>
    </location>
    <ligand>
        <name>NAD(+)</name>
        <dbReference type="ChEBI" id="CHEBI:57540"/>
    </ligand>
</feature>
<comment type="caution">
    <text evidence="8">Lacks conserved residue(s) required for the propagation of feature annotation.</text>
</comment>
<dbReference type="GO" id="GO:0003951">
    <property type="term" value="F:NAD+ kinase activity"/>
    <property type="evidence" value="ECO:0007669"/>
    <property type="project" value="UniProtKB-UniRule"/>
</dbReference>
<dbReference type="Gene3D" id="2.60.200.30">
    <property type="entry name" value="Probable inorganic polyphosphate/atp-NAD kinase, domain 2"/>
    <property type="match status" value="1"/>
</dbReference>
<keyword evidence="4 8" id="KW-0418">Kinase</keyword>
<reference evidence="10" key="1">
    <citation type="submission" date="2016-10" db="EMBL/GenBank/DDBJ databases">
        <authorList>
            <person name="Varghese N."/>
            <person name="Submissions S."/>
        </authorList>
    </citation>
    <scope>NUCLEOTIDE SEQUENCE [LARGE SCALE GENOMIC DNA]</scope>
    <source>
        <strain evidence="10">CGMCC 1.10118</strain>
    </source>
</reference>
<dbReference type="AlphaFoldDB" id="A0A1H3KFK1"/>
<comment type="function">
    <text evidence="8">Involved in the regulation of the intracellular balance of NAD and NADP, and is a key enzyme in the biosynthesis of NADP. Catalyzes specifically the phosphorylation on 2'-hydroxyl of the adenosine moiety of NAD to yield NADP.</text>
</comment>
<evidence type="ECO:0000256" key="8">
    <source>
        <dbReference type="HAMAP-Rule" id="MF_00361"/>
    </source>
</evidence>
<dbReference type="GO" id="GO:0006741">
    <property type="term" value="P:NADP+ biosynthetic process"/>
    <property type="evidence" value="ECO:0007669"/>
    <property type="project" value="UniProtKB-UniRule"/>
</dbReference>
<evidence type="ECO:0000313" key="10">
    <source>
        <dbReference type="Proteomes" id="UP000199170"/>
    </source>
</evidence>
<name>A0A1H3KFK1_9EURY</name>
<dbReference type="HAMAP" id="MF_00361">
    <property type="entry name" value="NAD_kinase"/>
    <property type="match status" value="1"/>
</dbReference>
<dbReference type="SUPFAM" id="SSF111331">
    <property type="entry name" value="NAD kinase/diacylglycerol kinase-like"/>
    <property type="match status" value="1"/>
</dbReference>
<feature type="binding site" evidence="8">
    <location>
        <begin position="180"/>
        <end position="185"/>
    </location>
    <ligand>
        <name>NAD(+)</name>
        <dbReference type="ChEBI" id="CHEBI:57540"/>
    </ligand>
</feature>
<keyword evidence="7 8" id="KW-0520">NAD</keyword>
<dbReference type="Pfam" id="PF20143">
    <property type="entry name" value="NAD_kinase_C"/>
    <property type="match status" value="1"/>
</dbReference>
<dbReference type="STRING" id="660517.SAMN04487946_11933"/>
<dbReference type="GO" id="GO:0005737">
    <property type="term" value="C:cytoplasm"/>
    <property type="evidence" value="ECO:0007669"/>
    <property type="project" value="UniProtKB-SubCell"/>
</dbReference>
<protein>
    <recommendedName>
        <fullName evidence="8">NAD kinase</fullName>
        <ecNumber evidence="8">2.7.1.23</ecNumber>
    </recommendedName>
    <alternativeName>
        <fullName evidence="8">ATP-dependent NAD kinase</fullName>
    </alternativeName>
</protein>
<evidence type="ECO:0000256" key="2">
    <source>
        <dbReference type="ARBA" id="ARBA00022679"/>
    </source>
</evidence>
<comment type="similarity">
    <text evidence="8">Belongs to the NAD kinase family.</text>
</comment>
<dbReference type="PANTHER" id="PTHR20275">
    <property type="entry name" value="NAD KINASE"/>
    <property type="match status" value="1"/>
</dbReference>
<accession>A0A1H3KFK1</accession>
<feature type="binding site" evidence="8">
    <location>
        <begin position="64"/>
        <end position="65"/>
    </location>
    <ligand>
        <name>NAD(+)</name>
        <dbReference type="ChEBI" id="CHEBI:57540"/>
    </ligand>
</feature>
<evidence type="ECO:0000256" key="6">
    <source>
        <dbReference type="ARBA" id="ARBA00022857"/>
    </source>
</evidence>
<dbReference type="InterPro" id="IPR016064">
    <property type="entry name" value="NAD/diacylglycerol_kinase_sf"/>
</dbReference>
<evidence type="ECO:0000313" key="9">
    <source>
        <dbReference type="EMBL" id="SDY50982.1"/>
    </source>
</evidence>
<keyword evidence="1 8" id="KW-0963">Cytoplasm</keyword>
<dbReference type="GO" id="GO:0005524">
    <property type="term" value="F:ATP binding"/>
    <property type="evidence" value="ECO:0007669"/>
    <property type="project" value="UniProtKB-KW"/>
</dbReference>
<keyword evidence="5 8" id="KW-0067">ATP-binding</keyword>
<comment type="subcellular location">
    <subcellularLocation>
        <location evidence="8">Cytoplasm</location>
    </subcellularLocation>
</comment>
<dbReference type="InterPro" id="IPR002504">
    <property type="entry name" value="NADK"/>
</dbReference>
<proteinExistence type="inferred from homology"/>
<evidence type="ECO:0000256" key="5">
    <source>
        <dbReference type="ARBA" id="ARBA00022840"/>
    </source>
</evidence>
<feature type="active site" description="Proton acceptor" evidence="8">
    <location>
        <position position="64"/>
    </location>
</feature>
<dbReference type="PANTHER" id="PTHR20275:SF43">
    <property type="entry name" value="BIFUNCTIONAL NADP PHOSPHATASE_NAD KINASE"/>
    <property type="match status" value="1"/>
</dbReference>
<evidence type="ECO:0000256" key="7">
    <source>
        <dbReference type="ARBA" id="ARBA00023027"/>
    </source>
</evidence>
<evidence type="ECO:0000256" key="4">
    <source>
        <dbReference type="ARBA" id="ARBA00022777"/>
    </source>
</evidence>
<dbReference type="InterPro" id="IPR017437">
    <property type="entry name" value="ATP-NAD_kinase_PpnK-typ_C"/>
</dbReference>
<dbReference type="Gene3D" id="3.40.50.10330">
    <property type="entry name" value="Probable inorganic polyphosphate/atp-NAD kinase, domain 1"/>
    <property type="match status" value="1"/>
</dbReference>
<comment type="catalytic activity">
    <reaction evidence="8">
        <text>NAD(+) + ATP = ADP + NADP(+) + H(+)</text>
        <dbReference type="Rhea" id="RHEA:18629"/>
        <dbReference type="ChEBI" id="CHEBI:15378"/>
        <dbReference type="ChEBI" id="CHEBI:30616"/>
        <dbReference type="ChEBI" id="CHEBI:57540"/>
        <dbReference type="ChEBI" id="CHEBI:58349"/>
        <dbReference type="ChEBI" id="CHEBI:456216"/>
        <dbReference type="EC" id="2.7.1.23"/>
    </reaction>
</comment>
<dbReference type="RefSeq" id="WP_089769638.1">
    <property type="nucleotide sequence ID" value="NZ_FNPB01000019.1"/>
</dbReference>
<dbReference type="OrthoDB" id="77798at2157"/>
<keyword evidence="2 8" id="KW-0808">Transferase</keyword>
<keyword evidence="10" id="KW-1185">Reference proteome</keyword>
<dbReference type="EMBL" id="FNPB01000019">
    <property type="protein sequence ID" value="SDY50982.1"/>
    <property type="molecule type" value="Genomic_DNA"/>
</dbReference>
<dbReference type="GO" id="GO:0046872">
    <property type="term" value="F:metal ion binding"/>
    <property type="evidence" value="ECO:0007669"/>
    <property type="project" value="UniProtKB-UniRule"/>
</dbReference>
<sequence>MKVAIVAQWDNDRTARLAGDLRERLRAEDVTVWIDAATAAELDVPGHAVSTFGQADLVVSIGGDGTFLFAAHGAGNTPILGVNLGEVGFLNAVNPEDAVDAVLKEVRRFREEGDLPTRTVPRLRAETGTRTLPPAVNEVVVQGARRGHGGGASIEVRIDGSQFTEGHADGVLVATPTGSTAYNLSEDGPLVHPGVSGLVVTEMADVTGRPPLVVDRDVTVTVTVTDAAEAVVVVDGRVREPVTPPVEVAVSIADDPVRMAGPASDFFEALGKLD</sequence>
<organism evidence="9 10">
    <name type="scientific">Halobellus clavatus</name>
    <dbReference type="NCBI Taxonomy" id="660517"/>
    <lineage>
        <taxon>Archaea</taxon>
        <taxon>Methanobacteriati</taxon>
        <taxon>Methanobacteriota</taxon>
        <taxon>Stenosarchaea group</taxon>
        <taxon>Halobacteria</taxon>
        <taxon>Halobacteriales</taxon>
        <taxon>Haloferacaceae</taxon>
        <taxon>Halobellus</taxon>
    </lineage>
</organism>
<gene>
    <name evidence="8" type="primary">nadK</name>
    <name evidence="9" type="ORF">SAMN04487946_11933</name>
</gene>
<dbReference type="InterPro" id="IPR017438">
    <property type="entry name" value="ATP-NAD_kinase_N"/>
</dbReference>
<dbReference type="GO" id="GO:0019674">
    <property type="term" value="P:NAD+ metabolic process"/>
    <property type="evidence" value="ECO:0007669"/>
    <property type="project" value="InterPro"/>
</dbReference>
<comment type="cofactor">
    <cofactor evidence="8">
        <name>a divalent metal cation</name>
        <dbReference type="ChEBI" id="CHEBI:60240"/>
    </cofactor>
</comment>
<feature type="binding site" evidence="8">
    <location>
        <begin position="137"/>
        <end position="138"/>
    </location>
    <ligand>
        <name>NAD(+)</name>
        <dbReference type="ChEBI" id="CHEBI:57540"/>
    </ligand>
</feature>
<keyword evidence="6 8" id="KW-0521">NADP</keyword>
<dbReference type="Pfam" id="PF01513">
    <property type="entry name" value="NAD_kinase"/>
    <property type="match status" value="1"/>
</dbReference>
<evidence type="ECO:0000256" key="1">
    <source>
        <dbReference type="ARBA" id="ARBA00022490"/>
    </source>
</evidence>
<feature type="binding site" evidence="8">
    <location>
        <position position="167"/>
    </location>
    <ligand>
        <name>NAD(+)</name>
        <dbReference type="ChEBI" id="CHEBI:57540"/>
    </ligand>
</feature>